<dbReference type="RefSeq" id="WP_005302381.1">
    <property type="nucleotide sequence ID" value="NZ_AP026780.1"/>
</dbReference>
<keyword evidence="2 9" id="KW-0813">Transport</keyword>
<evidence type="ECO:0000256" key="1">
    <source>
        <dbReference type="ARBA" id="ARBA00004162"/>
    </source>
</evidence>
<evidence type="ECO:0000313" key="13">
    <source>
        <dbReference type="Proteomes" id="UP000480943"/>
    </source>
</evidence>
<dbReference type="InterPro" id="IPR006312">
    <property type="entry name" value="TatA/E"/>
</dbReference>
<gene>
    <name evidence="9 11" type="primary">tatA</name>
    <name evidence="11" type="ORF">F6450_15045</name>
    <name evidence="12" type="ORF">HWA77_05305</name>
</gene>
<organism evidence="11 13">
    <name type="scientific">Photobacterium damselae subsp. damselae</name>
    <name type="common">Listonella damsela</name>
    <dbReference type="NCBI Taxonomy" id="85581"/>
    <lineage>
        <taxon>Bacteria</taxon>
        <taxon>Pseudomonadati</taxon>
        <taxon>Pseudomonadota</taxon>
        <taxon>Gammaproteobacteria</taxon>
        <taxon>Vibrionales</taxon>
        <taxon>Vibrionaceae</taxon>
        <taxon>Photobacterium</taxon>
    </lineage>
</organism>
<keyword evidence="6 9" id="KW-1133">Transmembrane helix</keyword>
<feature type="transmembrane region" description="Helical" evidence="9">
    <location>
        <begin position="6"/>
        <end position="22"/>
    </location>
</feature>
<comment type="subunit">
    <text evidence="9">The Tat system comprises two distinct complexes: a TatABC complex, containing multiple copies of TatA, TatB and TatC subunits, and a separate TatA complex, containing only TatA subunits. Substrates initially bind to the TatABC complex, which probably triggers association of the separate TatA complex to form the active translocon.</text>
</comment>
<comment type="function">
    <text evidence="9">Part of the twin-arginine translocation (Tat) system that transports large folded proteins containing a characteristic twin-arginine motif in their signal peptide across membranes. TatA could form the protein-conducting channel of the Tat system.</text>
</comment>
<name>A0A1C3DQZ5_PHODD</name>
<keyword evidence="4 9" id="KW-0812">Transmembrane</keyword>
<evidence type="ECO:0000256" key="10">
    <source>
        <dbReference type="SAM" id="MobiDB-lite"/>
    </source>
</evidence>
<evidence type="ECO:0000313" key="12">
    <source>
        <dbReference type="EMBL" id="NVO99624.1"/>
    </source>
</evidence>
<proteinExistence type="inferred from homology"/>
<dbReference type="PANTHER" id="PTHR42982:SF1">
    <property type="entry name" value="SEC-INDEPENDENT PROTEIN TRANSLOCASE PROTEIN TATA"/>
    <property type="match status" value="1"/>
</dbReference>
<dbReference type="EMBL" id="JABXOR010000331">
    <property type="protein sequence ID" value="NVO99624.1"/>
    <property type="molecule type" value="Genomic_DNA"/>
</dbReference>
<protein>
    <recommendedName>
        <fullName evidence="9">Sec-independent protein translocase protein TatA</fullName>
    </recommendedName>
</protein>
<dbReference type="Proteomes" id="UP000480943">
    <property type="component" value="Unassembled WGS sequence"/>
</dbReference>
<keyword evidence="5 9" id="KW-0653">Protein transport</keyword>
<dbReference type="NCBIfam" id="NF002448">
    <property type="entry name" value="PRK01614.1"/>
    <property type="match status" value="1"/>
</dbReference>
<evidence type="ECO:0000256" key="3">
    <source>
        <dbReference type="ARBA" id="ARBA00022475"/>
    </source>
</evidence>
<evidence type="ECO:0000256" key="6">
    <source>
        <dbReference type="ARBA" id="ARBA00022989"/>
    </source>
</evidence>
<evidence type="ECO:0000256" key="4">
    <source>
        <dbReference type="ARBA" id="ARBA00022692"/>
    </source>
</evidence>
<evidence type="ECO:0000313" key="11">
    <source>
        <dbReference type="EMBL" id="KAB1178697.1"/>
    </source>
</evidence>
<comment type="similarity">
    <text evidence="9">Belongs to the TatA/E family.</text>
</comment>
<evidence type="ECO:0000256" key="9">
    <source>
        <dbReference type="HAMAP-Rule" id="MF_00236"/>
    </source>
</evidence>
<dbReference type="GO" id="GO:0043953">
    <property type="term" value="P:protein transport by the Tat complex"/>
    <property type="evidence" value="ECO:0007669"/>
    <property type="project" value="UniProtKB-UniRule"/>
</dbReference>
<dbReference type="Gene3D" id="1.20.5.3310">
    <property type="match status" value="1"/>
</dbReference>
<dbReference type="Pfam" id="PF02416">
    <property type="entry name" value="TatA_B_E"/>
    <property type="match status" value="1"/>
</dbReference>
<dbReference type="Proteomes" id="UP000533429">
    <property type="component" value="Unassembled WGS sequence"/>
</dbReference>
<evidence type="ECO:0000256" key="7">
    <source>
        <dbReference type="ARBA" id="ARBA00023010"/>
    </source>
</evidence>
<dbReference type="InterPro" id="IPR003369">
    <property type="entry name" value="TatA/B/E"/>
</dbReference>
<evidence type="ECO:0000313" key="14">
    <source>
        <dbReference type="Proteomes" id="UP000533429"/>
    </source>
</evidence>
<dbReference type="NCBIfam" id="NF002960">
    <property type="entry name" value="PRK03625.1"/>
    <property type="match status" value="1"/>
</dbReference>
<reference evidence="12 14" key="2">
    <citation type="submission" date="2020-06" db="EMBL/GenBank/DDBJ databases">
        <title>Photobacterium damselae subsp. damselae comparative genomics.</title>
        <authorList>
            <person name="Osorio C.R."/>
        </authorList>
    </citation>
    <scope>NUCLEOTIDE SEQUENCE [LARGE SCALE GENOMIC DNA]</scope>
    <source>
        <strain evidence="12 14">TW250/03</strain>
    </source>
</reference>
<keyword evidence="8 9" id="KW-0472">Membrane</keyword>
<comment type="subcellular location">
    <subcellularLocation>
        <location evidence="1 9">Cell membrane</location>
        <topology evidence="1 9">Single-pass membrane protein</topology>
    </subcellularLocation>
</comment>
<comment type="caution">
    <text evidence="11">The sequence shown here is derived from an EMBL/GenBank/DDBJ whole genome shotgun (WGS) entry which is preliminary data.</text>
</comment>
<accession>A0A1C3DQZ5</accession>
<sequence>MGGISIWQLLIIALIIVLLFGTKKLRTLGGDLGSAVKGFKKAISDEDDTTAKKTAADDADFEQKKLTEEKQQAENVQKDQKDKEQV</sequence>
<feature type="region of interest" description="Disordered" evidence="10">
    <location>
        <begin position="67"/>
        <end position="86"/>
    </location>
</feature>
<keyword evidence="7 9" id="KW-0811">Translocation</keyword>
<dbReference type="AlphaFoldDB" id="A0A1C3DQZ5"/>
<evidence type="ECO:0000256" key="2">
    <source>
        <dbReference type="ARBA" id="ARBA00022448"/>
    </source>
</evidence>
<dbReference type="NCBIfam" id="TIGR01411">
    <property type="entry name" value="tatAE"/>
    <property type="match status" value="1"/>
</dbReference>
<evidence type="ECO:0000256" key="5">
    <source>
        <dbReference type="ARBA" id="ARBA00022927"/>
    </source>
</evidence>
<evidence type="ECO:0000256" key="8">
    <source>
        <dbReference type="ARBA" id="ARBA00023136"/>
    </source>
</evidence>
<dbReference type="GeneID" id="93399216"/>
<reference evidence="11 13" key="1">
    <citation type="submission" date="2019-09" db="EMBL/GenBank/DDBJ databases">
        <title>Photobacterium damselae subsp. damselae CDC-2227-81, a human clinical isolate.</title>
        <authorList>
            <person name="Osorio C.R."/>
        </authorList>
    </citation>
    <scope>NUCLEOTIDE SEQUENCE [LARGE SCALE GENOMIC DNA]</scope>
    <source>
        <strain evidence="11 13">CDC-2227-81</strain>
    </source>
</reference>
<dbReference type="GO" id="GO:0033281">
    <property type="term" value="C:TAT protein transport complex"/>
    <property type="evidence" value="ECO:0007669"/>
    <property type="project" value="UniProtKB-UniRule"/>
</dbReference>
<dbReference type="HAMAP" id="MF_00236">
    <property type="entry name" value="TatA_E"/>
    <property type="match status" value="1"/>
</dbReference>
<dbReference type="EMBL" id="VZUQ01000074">
    <property type="protein sequence ID" value="KAB1178697.1"/>
    <property type="molecule type" value="Genomic_DNA"/>
</dbReference>
<dbReference type="PANTHER" id="PTHR42982">
    <property type="entry name" value="SEC-INDEPENDENT PROTEIN TRANSLOCASE PROTEIN TATA"/>
    <property type="match status" value="1"/>
</dbReference>
<dbReference type="KEGG" id="pds:CAY62_13870"/>
<dbReference type="GO" id="GO:0008320">
    <property type="term" value="F:protein transmembrane transporter activity"/>
    <property type="evidence" value="ECO:0007669"/>
    <property type="project" value="UniProtKB-UniRule"/>
</dbReference>
<keyword evidence="3 9" id="KW-1003">Cell membrane</keyword>
<dbReference type="NCBIfam" id="NF003396">
    <property type="entry name" value="PRK04598.1"/>
    <property type="match status" value="1"/>
</dbReference>